<evidence type="ECO:0000256" key="2">
    <source>
        <dbReference type="ARBA" id="ARBA00022670"/>
    </source>
</evidence>
<keyword evidence="3" id="KW-0378">Hydrolase</keyword>
<keyword evidence="2" id="KW-0645">Protease</keyword>
<comment type="caution">
    <text evidence="5">The sequence shown here is derived from an EMBL/GenBank/DDBJ whole genome shotgun (WGS) entry which is preliminary data.</text>
</comment>
<dbReference type="AlphaFoldDB" id="A0A2G2VN03"/>
<dbReference type="Gene3D" id="3.30.310.130">
    <property type="entry name" value="Ubiquitin-related"/>
    <property type="match status" value="1"/>
</dbReference>
<dbReference type="InterPro" id="IPR038765">
    <property type="entry name" value="Papain-like_cys_pep_sf"/>
</dbReference>
<protein>
    <recommendedName>
        <fullName evidence="4">Ubiquitin-like protease family profile domain-containing protein</fullName>
    </recommendedName>
</protein>
<dbReference type="PANTHER" id="PTHR33022">
    <property type="entry name" value="DUF1985 DOMAIN-CONTAINING PROTEIN"/>
    <property type="match status" value="1"/>
</dbReference>
<sequence length="292" mass="33769">MIIELPMVFRDVVPGVPPIKEINFGIDLLSDTCPISIPPYRISPDELNELKEKLKDLLDKGFIYPKEYNEHEEEQYFKRDDPDANSPSTEEFVKTFSTNSYPVRMQCDGATNLTVYIPINYGDEFQWVLDVVVLKERRIRVYDSMSGRRCSGLSLEMQKLNKILQTFLDISSFLDQKVHTNRLTIEAYQDKMGNSFDMEYIEGIAQQPIGCLDCSLFVAAYTEYLNDGLQVPNNGLDVESLCKRYDTLLWKYKKAKAQKAYASDIKDPRRPNQNSIAPDEEQLIHIEYIFIV</sequence>
<dbReference type="PROSITE" id="PS50600">
    <property type="entry name" value="ULP_PROTEASE"/>
    <property type="match status" value="1"/>
</dbReference>
<reference evidence="6" key="2">
    <citation type="journal article" date="2017" name="J. Anim. Genet.">
        <title>Multiple reference genome sequences of hot pepper reveal the massive evolution of plant disease resistance genes by retroduplication.</title>
        <authorList>
            <person name="Kim S."/>
            <person name="Park J."/>
            <person name="Yeom S.-I."/>
            <person name="Kim Y.-M."/>
            <person name="Seo E."/>
            <person name="Kim K.-T."/>
            <person name="Kim M.-S."/>
            <person name="Lee J.M."/>
            <person name="Cheong K."/>
            <person name="Shin H.-S."/>
            <person name="Kim S.-B."/>
            <person name="Han K."/>
            <person name="Lee J."/>
            <person name="Park M."/>
            <person name="Lee H.-A."/>
            <person name="Lee H.-Y."/>
            <person name="Lee Y."/>
            <person name="Oh S."/>
            <person name="Lee J.H."/>
            <person name="Choi E."/>
            <person name="Choi E."/>
            <person name="Lee S.E."/>
            <person name="Jeon J."/>
            <person name="Kim H."/>
            <person name="Choi G."/>
            <person name="Song H."/>
            <person name="Lee J."/>
            <person name="Lee S.-C."/>
            <person name="Kwon J.-K."/>
            <person name="Lee H.-Y."/>
            <person name="Koo N."/>
            <person name="Hong Y."/>
            <person name="Kim R.W."/>
            <person name="Kang W.-H."/>
            <person name="Huh J.H."/>
            <person name="Kang B.-C."/>
            <person name="Yang T.-J."/>
            <person name="Lee Y.-H."/>
            <person name="Bennetzen J.L."/>
            <person name="Choi D."/>
        </authorList>
    </citation>
    <scope>NUCLEOTIDE SEQUENCE [LARGE SCALE GENOMIC DNA]</scope>
    <source>
        <strain evidence="6">cv. PBC81</strain>
    </source>
</reference>
<accession>A0A2G2VN03</accession>
<evidence type="ECO:0000259" key="4">
    <source>
        <dbReference type="PROSITE" id="PS50600"/>
    </source>
</evidence>
<dbReference type="SUPFAM" id="SSF56672">
    <property type="entry name" value="DNA/RNA polymerases"/>
    <property type="match status" value="1"/>
</dbReference>
<comment type="similarity">
    <text evidence="1">Belongs to the peptidase C48 family.</text>
</comment>
<dbReference type="PANTHER" id="PTHR33022:SF13">
    <property type="entry name" value="UBIQUITIN-LIKE PROTEASE FAMILY PROFILE DOMAIN-CONTAINING PROTEIN"/>
    <property type="match status" value="1"/>
</dbReference>
<evidence type="ECO:0000313" key="6">
    <source>
        <dbReference type="Proteomes" id="UP000224567"/>
    </source>
</evidence>
<feature type="domain" description="Ubiquitin-like protease family profile" evidence="4">
    <location>
        <begin position="1"/>
        <end position="225"/>
    </location>
</feature>
<dbReference type="InterPro" id="IPR043502">
    <property type="entry name" value="DNA/RNA_pol_sf"/>
</dbReference>
<keyword evidence="6" id="KW-1185">Reference proteome</keyword>
<evidence type="ECO:0000256" key="1">
    <source>
        <dbReference type="ARBA" id="ARBA00005234"/>
    </source>
</evidence>
<dbReference type="InterPro" id="IPR003653">
    <property type="entry name" value="Peptidase_C48_C"/>
</dbReference>
<gene>
    <name evidence="5" type="ORF">CQW23_26147</name>
</gene>
<organism evidence="5 6">
    <name type="scientific">Capsicum baccatum</name>
    <name type="common">Peruvian pepper</name>
    <dbReference type="NCBI Taxonomy" id="33114"/>
    <lineage>
        <taxon>Eukaryota</taxon>
        <taxon>Viridiplantae</taxon>
        <taxon>Streptophyta</taxon>
        <taxon>Embryophyta</taxon>
        <taxon>Tracheophyta</taxon>
        <taxon>Spermatophyta</taxon>
        <taxon>Magnoliopsida</taxon>
        <taxon>eudicotyledons</taxon>
        <taxon>Gunneridae</taxon>
        <taxon>Pentapetalae</taxon>
        <taxon>asterids</taxon>
        <taxon>lamiids</taxon>
        <taxon>Solanales</taxon>
        <taxon>Solanaceae</taxon>
        <taxon>Solanoideae</taxon>
        <taxon>Capsiceae</taxon>
        <taxon>Capsicum</taxon>
    </lineage>
</organism>
<dbReference type="GO" id="GO:0006508">
    <property type="term" value="P:proteolysis"/>
    <property type="evidence" value="ECO:0007669"/>
    <property type="project" value="UniProtKB-KW"/>
</dbReference>
<dbReference type="SUPFAM" id="SSF54001">
    <property type="entry name" value="Cysteine proteinases"/>
    <property type="match status" value="1"/>
</dbReference>
<evidence type="ECO:0000256" key="3">
    <source>
        <dbReference type="ARBA" id="ARBA00022801"/>
    </source>
</evidence>
<dbReference type="EMBL" id="MLFT02000011">
    <property type="protein sequence ID" value="PHT34347.1"/>
    <property type="molecule type" value="Genomic_DNA"/>
</dbReference>
<dbReference type="Gene3D" id="3.10.10.10">
    <property type="entry name" value="HIV Type 1 Reverse Transcriptase, subunit A, domain 1"/>
    <property type="match status" value="1"/>
</dbReference>
<dbReference type="Proteomes" id="UP000224567">
    <property type="component" value="Unassembled WGS sequence"/>
</dbReference>
<dbReference type="OrthoDB" id="1680482at2759"/>
<proteinExistence type="inferred from homology"/>
<reference evidence="5 6" key="1">
    <citation type="journal article" date="2017" name="Genome Biol.">
        <title>New reference genome sequences of hot pepper reveal the massive evolution of plant disease-resistance genes by retroduplication.</title>
        <authorList>
            <person name="Kim S."/>
            <person name="Park J."/>
            <person name="Yeom S.I."/>
            <person name="Kim Y.M."/>
            <person name="Seo E."/>
            <person name="Kim K.T."/>
            <person name="Kim M.S."/>
            <person name="Lee J.M."/>
            <person name="Cheong K."/>
            <person name="Shin H.S."/>
            <person name="Kim S.B."/>
            <person name="Han K."/>
            <person name="Lee J."/>
            <person name="Park M."/>
            <person name="Lee H.A."/>
            <person name="Lee H.Y."/>
            <person name="Lee Y."/>
            <person name="Oh S."/>
            <person name="Lee J.H."/>
            <person name="Choi E."/>
            <person name="Choi E."/>
            <person name="Lee S.E."/>
            <person name="Jeon J."/>
            <person name="Kim H."/>
            <person name="Choi G."/>
            <person name="Song H."/>
            <person name="Lee J."/>
            <person name="Lee S.C."/>
            <person name="Kwon J.K."/>
            <person name="Lee H.Y."/>
            <person name="Koo N."/>
            <person name="Hong Y."/>
            <person name="Kim R.W."/>
            <person name="Kang W.H."/>
            <person name="Huh J.H."/>
            <person name="Kang B.C."/>
            <person name="Yang T.J."/>
            <person name="Lee Y.H."/>
            <person name="Bennetzen J.L."/>
            <person name="Choi D."/>
        </authorList>
    </citation>
    <scope>NUCLEOTIDE SEQUENCE [LARGE SCALE GENOMIC DNA]</scope>
    <source>
        <strain evidence="6">cv. PBC81</strain>
    </source>
</reference>
<evidence type="ECO:0000313" key="5">
    <source>
        <dbReference type="EMBL" id="PHT34347.1"/>
    </source>
</evidence>
<dbReference type="GO" id="GO:0008234">
    <property type="term" value="F:cysteine-type peptidase activity"/>
    <property type="evidence" value="ECO:0007669"/>
    <property type="project" value="InterPro"/>
</dbReference>
<name>A0A2G2VN03_CAPBA</name>
<dbReference type="Pfam" id="PF02902">
    <property type="entry name" value="Peptidase_C48"/>
    <property type="match status" value="1"/>
</dbReference>